<keyword evidence="3" id="KW-0004">4Fe-4S</keyword>
<gene>
    <name evidence="11" type="ORF">A45J_0202</name>
</gene>
<comment type="cofactor">
    <cofactor evidence="1">
        <name>Mo-bis(molybdopterin guanine dinucleotide)</name>
        <dbReference type="ChEBI" id="CHEBI:60539"/>
    </cofactor>
</comment>
<dbReference type="PANTHER" id="PTHR43105">
    <property type="entry name" value="RESPIRATORY NITRATE REDUCTASE"/>
    <property type="match status" value="1"/>
</dbReference>
<dbReference type="AlphaFoldDB" id="A0A5J4L4S1"/>
<reference evidence="11" key="1">
    <citation type="submission" date="2019-10" db="EMBL/GenBank/DDBJ databases">
        <title>Metagenomic sequencing of thiosulfate-disproportionating enrichment culture.</title>
        <authorList>
            <person name="Umezawa K."/>
            <person name="Kojima H."/>
            <person name="Fukui M."/>
        </authorList>
    </citation>
    <scope>NUCLEOTIDE SEQUENCE</scope>
    <source>
        <strain evidence="11">45J</strain>
    </source>
</reference>
<dbReference type="GO" id="GO:0030151">
    <property type="term" value="F:molybdenum ion binding"/>
    <property type="evidence" value="ECO:0007669"/>
    <property type="project" value="TreeGrafter"/>
</dbReference>
<dbReference type="InterPro" id="IPR006311">
    <property type="entry name" value="TAT_signal"/>
</dbReference>
<dbReference type="Gene3D" id="2.20.25.90">
    <property type="entry name" value="ADC-like domains"/>
    <property type="match status" value="1"/>
</dbReference>
<dbReference type="CDD" id="cd02754">
    <property type="entry name" value="MopB_Nitrate-R-NapA-like"/>
    <property type="match status" value="1"/>
</dbReference>
<dbReference type="Pfam" id="PF04879">
    <property type="entry name" value="Molybdop_Fe4S4"/>
    <property type="match status" value="1"/>
</dbReference>
<keyword evidence="7" id="KW-0560">Oxidoreductase</keyword>
<dbReference type="InterPro" id="IPR006963">
    <property type="entry name" value="Mopterin_OxRdtase_4Fe-4S_dom"/>
</dbReference>
<dbReference type="InterPro" id="IPR050123">
    <property type="entry name" value="Prok_molybdopt-oxidoreductase"/>
</dbReference>
<dbReference type="GO" id="GO:0051539">
    <property type="term" value="F:4 iron, 4 sulfur cluster binding"/>
    <property type="evidence" value="ECO:0007669"/>
    <property type="project" value="UniProtKB-KW"/>
</dbReference>
<dbReference type="PROSITE" id="PS51318">
    <property type="entry name" value="TAT"/>
    <property type="match status" value="1"/>
</dbReference>
<evidence type="ECO:0000256" key="3">
    <source>
        <dbReference type="ARBA" id="ARBA00022485"/>
    </source>
</evidence>
<dbReference type="InterPro" id="IPR006657">
    <property type="entry name" value="MoPterin_dinucl-bd_dom"/>
</dbReference>
<dbReference type="CDD" id="cd00508">
    <property type="entry name" value="MopB_CT_Fdh-Nap-like"/>
    <property type="match status" value="1"/>
</dbReference>
<keyword evidence="5" id="KW-0479">Metal-binding</keyword>
<dbReference type="Pfam" id="PF00384">
    <property type="entry name" value="Molybdopterin"/>
    <property type="match status" value="1"/>
</dbReference>
<evidence type="ECO:0000256" key="9">
    <source>
        <dbReference type="ARBA" id="ARBA00023014"/>
    </source>
</evidence>
<accession>A0A5J4L4S1</accession>
<evidence type="ECO:0000313" key="11">
    <source>
        <dbReference type="EMBL" id="GER92486.1"/>
    </source>
</evidence>
<organism evidence="11">
    <name type="scientific">hot springs metagenome</name>
    <dbReference type="NCBI Taxonomy" id="433727"/>
    <lineage>
        <taxon>unclassified sequences</taxon>
        <taxon>metagenomes</taxon>
        <taxon>ecological metagenomes</taxon>
    </lineage>
</organism>
<dbReference type="Gene3D" id="2.40.40.20">
    <property type="match status" value="1"/>
</dbReference>
<dbReference type="SMART" id="SM00926">
    <property type="entry name" value="Molybdop_Fe4S4"/>
    <property type="match status" value="1"/>
</dbReference>
<dbReference type="GO" id="GO:0008940">
    <property type="term" value="F:nitrate reductase activity"/>
    <property type="evidence" value="ECO:0007669"/>
    <property type="project" value="TreeGrafter"/>
</dbReference>
<keyword evidence="8" id="KW-0408">Iron</keyword>
<keyword evidence="4" id="KW-0500">Molybdenum</keyword>
<comment type="caution">
    <text evidence="11">The sequence shown here is derived from an EMBL/GenBank/DDBJ whole genome shotgun (WGS) entry which is preliminary data.</text>
</comment>
<dbReference type="Pfam" id="PF01568">
    <property type="entry name" value="Molydop_binding"/>
    <property type="match status" value="1"/>
</dbReference>
<feature type="domain" description="4Fe-4S Mo/W bis-MGD-type" evidence="10">
    <location>
        <begin position="37"/>
        <end position="92"/>
    </location>
</feature>
<dbReference type="Gene3D" id="3.40.50.740">
    <property type="match status" value="1"/>
</dbReference>
<dbReference type="PANTHER" id="PTHR43105:SF11">
    <property type="entry name" value="PERIPLASMIC NITRATE REDUCTASE"/>
    <property type="match status" value="1"/>
</dbReference>
<evidence type="ECO:0000256" key="6">
    <source>
        <dbReference type="ARBA" id="ARBA00022729"/>
    </source>
</evidence>
<dbReference type="GO" id="GO:0009325">
    <property type="term" value="C:nitrate reductase complex"/>
    <property type="evidence" value="ECO:0007669"/>
    <property type="project" value="TreeGrafter"/>
</dbReference>
<keyword evidence="9" id="KW-0411">Iron-sulfur</keyword>
<dbReference type="FunFam" id="2.40.40.20:FF:000005">
    <property type="entry name" value="Periplasmic nitrate reductase"/>
    <property type="match status" value="1"/>
</dbReference>
<dbReference type="SUPFAM" id="SSF50692">
    <property type="entry name" value="ADC-like"/>
    <property type="match status" value="1"/>
</dbReference>
<evidence type="ECO:0000256" key="1">
    <source>
        <dbReference type="ARBA" id="ARBA00001942"/>
    </source>
</evidence>
<sequence>MEITRRQLLKYSAALAAASAIGLELPLPKDLEAAHVEKWIKGVCRYCGAGCGVYVGVDKGKIVAVQGDKDNWNKGFLCVKGYYLPPILYAADRAKYPMLKKGDKFVRISWKEAMDLMTEKFADSIKKHGVHSVAFYGSGQAYTEESYFMNKLFKGGLGTNNIDGNPRLCMASAAVGYVSSFGKDEPMGAYDDIYHSDCFFIIGSNMAECHPVIFRLINERKQKNRDVKIIMVDPRKTLSARIADLHMSFIPGTDLVILHAMAHVIVKEGLYSKDYVNNHVVFKTIKDDKPAKVSFEEYVKFLEEYTPEMAEKISHCPKDDIIKAARWFAQSKATMSFWTMGLNQRTRGVWANNLVHNLHLLTGQICRPGATSFSLTGQPNACGGIRDTGLLSHLLPYGRLVANEKDRKDMEKFWGVPEGRIHPKPGPTAVDIFRAFNKGEIKCLWIACTNPGQSLPNVGPYRKGMESKDTFLVVSEAYHPTRTSELADLVLPAALWVEKDGTYGQSERRYQYLEKAVNPPAEARPDLDVMIEFSHKLFAKLGRADEAKRLFNFKNSEDVWNEIRQCSKGTAYDFMGMTRARLKKAHGIQWPCPTEDHPGTVRRYTSRYGDVLVKKFDPHATDVSFYGAKADGNKAAVWLRPYKGPAEPPDAEYPYILTTGRQIEHWHTGTMTLKVPELKRSAPDAFVEINPRDAQKLGIKSRDKVKITSRRGSIVLEAKVVDVPRDGLVFVPMHYPERLINLLTTDAYDAMSKQPEFKICAVKIEKA</sequence>
<dbReference type="InterPro" id="IPR006656">
    <property type="entry name" value="Mopterin_OxRdtase"/>
</dbReference>
<dbReference type="PROSITE" id="PS51669">
    <property type="entry name" value="4FE4S_MOW_BIS_MGD"/>
    <property type="match status" value="1"/>
</dbReference>
<dbReference type="PIRSF" id="PIRSF000144">
    <property type="entry name" value="CbbBc"/>
    <property type="match status" value="1"/>
</dbReference>
<dbReference type="InterPro" id="IPR019546">
    <property type="entry name" value="TAT_signal_bac_arc"/>
</dbReference>
<dbReference type="EMBL" id="BLAB01000001">
    <property type="protein sequence ID" value="GER92486.1"/>
    <property type="molecule type" value="Genomic_DNA"/>
</dbReference>
<dbReference type="GO" id="GO:0043546">
    <property type="term" value="F:molybdopterin cofactor binding"/>
    <property type="evidence" value="ECO:0007669"/>
    <property type="project" value="InterPro"/>
</dbReference>
<evidence type="ECO:0000256" key="2">
    <source>
        <dbReference type="ARBA" id="ARBA00001966"/>
    </source>
</evidence>
<evidence type="ECO:0000256" key="7">
    <source>
        <dbReference type="ARBA" id="ARBA00023002"/>
    </source>
</evidence>
<name>A0A5J4L4S1_9ZZZZ</name>
<dbReference type="SUPFAM" id="SSF53706">
    <property type="entry name" value="Formate dehydrogenase/DMSO reductase, domains 1-3"/>
    <property type="match status" value="1"/>
</dbReference>
<evidence type="ECO:0000256" key="5">
    <source>
        <dbReference type="ARBA" id="ARBA00022723"/>
    </source>
</evidence>
<keyword evidence="6" id="KW-0732">Signal</keyword>
<evidence type="ECO:0000259" key="10">
    <source>
        <dbReference type="PROSITE" id="PS51669"/>
    </source>
</evidence>
<dbReference type="Gene3D" id="3.40.228.10">
    <property type="entry name" value="Dimethylsulfoxide Reductase, domain 2"/>
    <property type="match status" value="1"/>
</dbReference>
<evidence type="ECO:0000256" key="8">
    <source>
        <dbReference type="ARBA" id="ARBA00023004"/>
    </source>
</evidence>
<proteinExistence type="predicted"/>
<dbReference type="GO" id="GO:0016020">
    <property type="term" value="C:membrane"/>
    <property type="evidence" value="ECO:0007669"/>
    <property type="project" value="TreeGrafter"/>
</dbReference>
<protein>
    <submittedName>
        <fullName evidence="11">Nitrate reductase catalytic subunit</fullName>
    </submittedName>
</protein>
<comment type="cofactor">
    <cofactor evidence="2">
        <name>[4Fe-4S] cluster</name>
        <dbReference type="ChEBI" id="CHEBI:49883"/>
    </cofactor>
</comment>
<evidence type="ECO:0000256" key="4">
    <source>
        <dbReference type="ARBA" id="ARBA00022505"/>
    </source>
</evidence>
<dbReference type="InterPro" id="IPR009010">
    <property type="entry name" value="Asp_de-COase-like_dom_sf"/>
</dbReference>
<dbReference type="Pfam" id="PF10518">
    <property type="entry name" value="TAT_signal"/>
    <property type="match status" value="1"/>
</dbReference>
<dbReference type="NCBIfam" id="TIGR01409">
    <property type="entry name" value="TAT_signal_seq"/>
    <property type="match status" value="1"/>
</dbReference>